<comment type="caution">
    <text evidence="2">The sequence shown here is derived from an EMBL/GenBank/DDBJ whole genome shotgun (WGS) entry which is preliminary data.</text>
</comment>
<dbReference type="AlphaFoldDB" id="A0AAE4YY40"/>
<accession>A0AAE4YY40</accession>
<name>A0AAE4YY40_9HYPH</name>
<dbReference type="PANTHER" id="PTHR43236:SF2">
    <property type="entry name" value="BLL0069 PROTEIN"/>
    <property type="match status" value="1"/>
</dbReference>
<dbReference type="InterPro" id="IPR052345">
    <property type="entry name" value="Rad_response_metalloprotease"/>
</dbReference>
<organism evidence="2 3">
    <name type="scientific">Rhizobium ruizarguesonis</name>
    <dbReference type="NCBI Taxonomy" id="2081791"/>
    <lineage>
        <taxon>Bacteria</taxon>
        <taxon>Pseudomonadati</taxon>
        <taxon>Pseudomonadota</taxon>
        <taxon>Alphaproteobacteria</taxon>
        <taxon>Hyphomicrobiales</taxon>
        <taxon>Rhizobiaceae</taxon>
        <taxon>Rhizobium/Agrobacterium group</taxon>
        <taxon>Rhizobium</taxon>
    </lineage>
</organism>
<feature type="domain" description="IrrE N-terminal-like" evidence="1">
    <location>
        <begin position="42"/>
        <end position="169"/>
    </location>
</feature>
<gene>
    <name evidence="2" type="ORF">GR217_36335</name>
</gene>
<evidence type="ECO:0000313" key="3">
    <source>
        <dbReference type="Proteomes" id="UP000661163"/>
    </source>
</evidence>
<reference evidence="2 3" key="1">
    <citation type="submission" date="2019-12" db="EMBL/GenBank/DDBJ databases">
        <title>Rhizobium genotypes associated with high levels of biological nitrogen fixation by grain legumes in a temperate-maritime cropping system.</title>
        <authorList>
            <person name="Maluk M."/>
            <person name="Francesc Ferrando Molina F."/>
            <person name="Lopez Del Egido L."/>
            <person name="Lafos M."/>
            <person name="Langarica-Fuentes A."/>
            <person name="Gebre Yohannes G."/>
            <person name="Young M.W."/>
            <person name="Martin P."/>
            <person name="Gantlett R."/>
            <person name="Kenicer G."/>
            <person name="Hawes C."/>
            <person name="Begg G.S."/>
            <person name="Quilliam R.S."/>
            <person name="Squire G.R."/>
            <person name="Poole P.S."/>
            <person name="Young P.W."/>
            <person name="Iannetta P.M."/>
            <person name="James E.K."/>
        </authorList>
    </citation>
    <scope>NUCLEOTIDE SEQUENCE [LARGE SCALE GENOMIC DNA]</scope>
    <source>
        <strain evidence="2 3">JHI985</strain>
    </source>
</reference>
<dbReference type="InterPro" id="IPR010359">
    <property type="entry name" value="IrrE_HExxH"/>
</dbReference>
<dbReference type="PANTHER" id="PTHR43236">
    <property type="entry name" value="ANTITOXIN HIGA1"/>
    <property type="match status" value="1"/>
</dbReference>
<proteinExistence type="predicted"/>
<dbReference type="Proteomes" id="UP000661163">
    <property type="component" value="Unassembled WGS sequence"/>
</dbReference>
<dbReference type="EMBL" id="WUFC01000058">
    <property type="protein sequence ID" value="NEI53064.1"/>
    <property type="molecule type" value="Genomic_DNA"/>
</dbReference>
<dbReference type="RefSeq" id="WP_130663907.1">
    <property type="nucleotide sequence ID" value="NZ_SILB01000007.1"/>
</dbReference>
<evidence type="ECO:0000313" key="2">
    <source>
        <dbReference type="EMBL" id="NEI53064.1"/>
    </source>
</evidence>
<dbReference type="Gene3D" id="1.10.10.2910">
    <property type="match status" value="1"/>
</dbReference>
<protein>
    <submittedName>
        <fullName evidence="2">ImmA/IrrE family metallo-endopeptidase</fullName>
    </submittedName>
</protein>
<dbReference type="Pfam" id="PF06114">
    <property type="entry name" value="Peptidase_M78"/>
    <property type="match status" value="1"/>
</dbReference>
<evidence type="ECO:0000259" key="1">
    <source>
        <dbReference type="Pfam" id="PF06114"/>
    </source>
</evidence>
<sequence length="178" mass="20184">MRPVRARYGRIEQVVSNLLAENHILRAPVPVEEIADNCGACVQFHAFNNEISGMLLRANDQQIIGVEKSQSTVRKRFTIAHELGHLLLHAGQEVRVDTDFRINFRDSTSSTAADVEEIEANAFAASLLMPQSFLQQDLRDRFVDVEDEDLIKDLAKKYNVSVQAMTIRIVNLMNLHRL</sequence>